<dbReference type="SUPFAM" id="SSF47323">
    <property type="entry name" value="Anticodon-binding domain of a subclass of class I aminoacyl-tRNA synthetases"/>
    <property type="match status" value="1"/>
</dbReference>
<dbReference type="EMBL" id="SNRY01010182">
    <property type="protein sequence ID" value="KAA6306089.1"/>
    <property type="molecule type" value="Genomic_DNA"/>
</dbReference>
<organism evidence="2">
    <name type="scientific">termite gut metagenome</name>
    <dbReference type="NCBI Taxonomy" id="433724"/>
    <lineage>
        <taxon>unclassified sequences</taxon>
        <taxon>metagenomes</taxon>
        <taxon>organismal metagenomes</taxon>
    </lineage>
</organism>
<dbReference type="AlphaFoldDB" id="A0A5J4PC80"/>
<proteinExistence type="predicted"/>
<comment type="caution">
    <text evidence="2">The sequence shown here is derived from an EMBL/GenBank/DDBJ whole genome shotgun (WGS) entry which is preliminary data.</text>
</comment>
<accession>A0A5J4PC80</accession>
<dbReference type="InterPro" id="IPR009080">
    <property type="entry name" value="tRNAsynth_Ia_anticodon-bd"/>
</dbReference>
<name>A0A5J4PC80_9ZZZZ</name>
<evidence type="ECO:0000259" key="1">
    <source>
        <dbReference type="Pfam" id="PF05746"/>
    </source>
</evidence>
<protein>
    <recommendedName>
        <fullName evidence="1">DALR anticodon binding domain-containing protein</fullName>
    </recommendedName>
</protein>
<dbReference type="GO" id="GO:0005524">
    <property type="term" value="F:ATP binding"/>
    <property type="evidence" value="ECO:0007669"/>
    <property type="project" value="InterPro"/>
</dbReference>
<reference evidence="2" key="1">
    <citation type="submission" date="2019-03" db="EMBL/GenBank/DDBJ databases">
        <title>Single cell metagenomics reveals metabolic interactions within the superorganism composed of flagellate Streblomastix strix and complex community of Bacteroidetes bacteria on its surface.</title>
        <authorList>
            <person name="Treitli S.C."/>
            <person name="Kolisko M."/>
            <person name="Husnik F."/>
            <person name="Keeling P."/>
            <person name="Hampl V."/>
        </authorList>
    </citation>
    <scope>NUCLEOTIDE SEQUENCE</scope>
    <source>
        <strain evidence="2">STM</strain>
    </source>
</reference>
<dbReference type="GO" id="GO:0006420">
    <property type="term" value="P:arginyl-tRNA aminoacylation"/>
    <property type="evidence" value="ECO:0007669"/>
    <property type="project" value="InterPro"/>
</dbReference>
<feature type="non-terminal residue" evidence="2">
    <location>
        <position position="1"/>
    </location>
</feature>
<dbReference type="Gene3D" id="1.10.730.10">
    <property type="entry name" value="Isoleucyl-tRNA Synthetase, Domain 1"/>
    <property type="match status" value="1"/>
</dbReference>
<dbReference type="InterPro" id="IPR008909">
    <property type="entry name" value="DALR_anticod-bd"/>
</dbReference>
<gene>
    <name evidence="2" type="ORF">EZS27_042256</name>
</gene>
<evidence type="ECO:0000313" key="2">
    <source>
        <dbReference type="EMBL" id="KAA6306089.1"/>
    </source>
</evidence>
<feature type="domain" description="DALR anticodon binding" evidence="1">
    <location>
        <begin position="3"/>
        <end position="37"/>
    </location>
</feature>
<dbReference type="GO" id="GO:0004814">
    <property type="term" value="F:arginine-tRNA ligase activity"/>
    <property type="evidence" value="ECO:0007669"/>
    <property type="project" value="InterPro"/>
</dbReference>
<sequence>REENEAIKIFRIVLSANIAQVIRSGMGLLGIDVPERM</sequence>
<dbReference type="Pfam" id="PF05746">
    <property type="entry name" value="DALR_1"/>
    <property type="match status" value="1"/>
</dbReference>